<comment type="caution">
    <text evidence="1">The sequence shown here is derived from an EMBL/GenBank/DDBJ whole genome shotgun (WGS) entry which is preliminary data.</text>
</comment>
<sequence length="132" mass="15157">TSQHPFFQSLSECGGIKKIFELFQKNLNSYTKDYSALIIGFVYRAQVITDQLMKKEIISYLKNLLNDTDDWKKKISMSALKYLSQNAGNHSEILKDDFISNTEQFLSNDSPRTISLINILKILIIDGSDQTR</sequence>
<evidence type="ECO:0000313" key="2">
    <source>
        <dbReference type="Proteomes" id="UP000324800"/>
    </source>
</evidence>
<accession>A0A5J4PR87</accession>
<dbReference type="SUPFAM" id="SSF48371">
    <property type="entry name" value="ARM repeat"/>
    <property type="match status" value="1"/>
</dbReference>
<dbReference type="AlphaFoldDB" id="A0A5J4PR87"/>
<name>A0A5J4PR87_9EUKA</name>
<dbReference type="Proteomes" id="UP000324800">
    <property type="component" value="Unassembled WGS sequence"/>
</dbReference>
<proteinExistence type="predicted"/>
<dbReference type="EMBL" id="SNRW01048955">
    <property type="protein sequence ID" value="KAA6312077.1"/>
    <property type="molecule type" value="Genomic_DNA"/>
</dbReference>
<dbReference type="InterPro" id="IPR016024">
    <property type="entry name" value="ARM-type_fold"/>
</dbReference>
<protein>
    <recommendedName>
        <fullName evidence="3">Clathrin/coatomer adaptor adaptin-like N-terminal domain-containing protein</fullName>
    </recommendedName>
</protein>
<dbReference type="InterPro" id="IPR011989">
    <property type="entry name" value="ARM-like"/>
</dbReference>
<feature type="non-terminal residue" evidence="1">
    <location>
        <position position="132"/>
    </location>
</feature>
<reference evidence="1 2" key="1">
    <citation type="submission" date="2019-03" db="EMBL/GenBank/DDBJ databases">
        <title>Single cell metagenomics reveals metabolic interactions within the superorganism composed of flagellate Streblomastix strix and complex community of Bacteroidetes bacteria on its surface.</title>
        <authorList>
            <person name="Treitli S.C."/>
            <person name="Kolisko M."/>
            <person name="Husnik F."/>
            <person name="Keeling P."/>
            <person name="Hampl V."/>
        </authorList>
    </citation>
    <scope>NUCLEOTIDE SEQUENCE [LARGE SCALE GENOMIC DNA]</scope>
    <source>
        <strain evidence="1">ST1C</strain>
    </source>
</reference>
<evidence type="ECO:0000313" key="1">
    <source>
        <dbReference type="EMBL" id="KAA6312077.1"/>
    </source>
</evidence>
<feature type="non-terminal residue" evidence="1">
    <location>
        <position position="1"/>
    </location>
</feature>
<organism evidence="1 2">
    <name type="scientific">Streblomastix strix</name>
    <dbReference type="NCBI Taxonomy" id="222440"/>
    <lineage>
        <taxon>Eukaryota</taxon>
        <taxon>Metamonada</taxon>
        <taxon>Preaxostyla</taxon>
        <taxon>Oxymonadida</taxon>
        <taxon>Streblomastigidae</taxon>
        <taxon>Streblomastix</taxon>
    </lineage>
</organism>
<evidence type="ECO:0008006" key="3">
    <source>
        <dbReference type="Google" id="ProtNLM"/>
    </source>
</evidence>
<dbReference type="Gene3D" id="1.25.10.10">
    <property type="entry name" value="Leucine-rich Repeat Variant"/>
    <property type="match status" value="1"/>
</dbReference>
<gene>
    <name evidence="1" type="ORF">EZS28_055991</name>
</gene>